<comment type="caution">
    <text evidence="2">The sequence shown here is derived from an EMBL/GenBank/DDBJ whole genome shotgun (WGS) entry which is preliminary data.</text>
</comment>
<reference evidence="2 3" key="1">
    <citation type="submission" date="2024-09" db="EMBL/GenBank/DDBJ databases">
        <title>Chromosome-scale assembly of Riccia sorocarpa.</title>
        <authorList>
            <person name="Paukszto L."/>
        </authorList>
    </citation>
    <scope>NUCLEOTIDE SEQUENCE [LARGE SCALE GENOMIC DNA]</scope>
    <source>
        <strain evidence="2">LP-2024</strain>
        <tissue evidence="2">Aerial parts of the thallus</tissue>
    </source>
</reference>
<feature type="compositionally biased region" description="Basic and acidic residues" evidence="1">
    <location>
        <begin position="11"/>
        <end position="48"/>
    </location>
</feature>
<organism evidence="2 3">
    <name type="scientific">Riccia sorocarpa</name>
    <dbReference type="NCBI Taxonomy" id="122646"/>
    <lineage>
        <taxon>Eukaryota</taxon>
        <taxon>Viridiplantae</taxon>
        <taxon>Streptophyta</taxon>
        <taxon>Embryophyta</taxon>
        <taxon>Marchantiophyta</taxon>
        <taxon>Marchantiopsida</taxon>
        <taxon>Marchantiidae</taxon>
        <taxon>Marchantiales</taxon>
        <taxon>Ricciaceae</taxon>
        <taxon>Riccia</taxon>
    </lineage>
</organism>
<proteinExistence type="predicted"/>
<evidence type="ECO:0000313" key="3">
    <source>
        <dbReference type="Proteomes" id="UP001633002"/>
    </source>
</evidence>
<feature type="region of interest" description="Disordered" evidence="1">
    <location>
        <begin position="1"/>
        <end position="48"/>
    </location>
</feature>
<protein>
    <submittedName>
        <fullName evidence="2">Uncharacterized protein</fullName>
    </submittedName>
</protein>
<gene>
    <name evidence="2" type="ORF">R1sor_013927</name>
</gene>
<sequence>MAQQGIQGGAERPEPKFEDQEAPSTKKWESLGAERARNENEANKPLVEKVQDTQNKIKDYFAEKMDEASAKMKTTFVTGNERMHDKSRTMSFCLNPHNGFEVTVKEAPVV</sequence>
<accession>A0ABD3H7Y8</accession>
<name>A0ABD3H7Y8_9MARC</name>
<dbReference type="AlphaFoldDB" id="A0ABD3H7Y8"/>
<dbReference type="EMBL" id="JBJQOH010000004">
    <property type="protein sequence ID" value="KAL3687618.1"/>
    <property type="molecule type" value="Genomic_DNA"/>
</dbReference>
<evidence type="ECO:0000256" key="1">
    <source>
        <dbReference type="SAM" id="MobiDB-lite"/>
    </source>
</evidence>
<evidence type="ECO:0000313" key="2">
    <source>
        <dbReference type="EMBL" id="KAL3687618.1"/>
    </source>
</evidence>
<keyword evidence="3" id="KW-1185">Reference proteome</keyword>
<dbReference type="Proteomes" id="UP001633002">
    <property type="component" value="Unassembled WGS sequence"/>
</dbReference>